<dbReference type="SUPFAM" id="SSF46689">
    <property type="entry name" value="Homeodomain-like"/>
    <property type="match status" value="2"/>
</dbReference>
<gene>
    <name evidence="6" type="ORF">g.38347</name>
    <name evidence="5" type="ORF">g.38352</name>
</gene>
<dbReference type="AlphaFoldDB" id="A0A1B6BXH5"/>
<proteinExistence type="predicted"/>
<reference evidence="5" key="1">
    <citation type="submission" date="2015-12" db="EMBL/GenBank/DDBJ databases">
        <title>De novo transcriptome assembly of four potential Pierce s Disease insect vectors from Arizona vineyards.</title>
        <authorList>
            <person name="Tassone E.E."/>
        </authorList>
    </citation>
    <scope>NUCLEOTIDE SEQUENCE</scope>
</reference>
<evidence type="ECO:0000256" key="3">
    <source>
        <dbReference type="SAM" id="Phobius"/>
    </source>
</evidence>
<name>A0A1B6BXH5_9HEMI</name>
<dbReference type="PROSITE" id="PS51253">
    <property type="entry name" value="HTH_CENPB"/>
    <property type="match status" value="1"/>
</dbReference>
<sequence>MTSTTPVHTHNTSNFNCTLSWSQLLFLFVSSVHSEVICLLSIVVMEKQKRKKIVLSIQDKLNALKRLDRGETMQQVADDYGVGRHTVGDWRKNQSELEKWCSSRVTEINLKDRKTMKKSDYVKTSEAFYIWFVQFRDKGVPISGLILKGNALHFQTEFQEGEADFTASTSWQDRWKKRYVSCLFAVRNWLQTLKKWLHSRKNFNLLLRLKN</sequence>
<feature type="domain" description="HTH CENPB-type" evidence="4">
    <location>
        <begin position="112"/>
        <end position="185"/>
    </location>
</feature>
<protein>
    <recommendedName>
        <fullName evidence="4">HTH CENPB-type domain-containing protein</fullName>
    </recommendedName>
</protein>
<dbReference type="Pfam" id="PF13384">
    <property type="entry name" value="HTH_23"/>
    <property type="match status" value="1"/>
</dbReference>
<dbReference type="InterPro" id="IPR050863">
    <property type="entry name" value="CenT-Element_Derived"/>
</dbReference>
<dbReference type="InterPro" id="IPR006600">
    <property type="entry name" value="HTH_CenpB_DNA-bd_dom"/>
</dbReference>
<dbReference type="Gene3D" id="1.10.10.10">
    <property type="entry name" value="Winged helix-like DNA-binding domain superfamily/Winged helix DNA-binding domain"/>
    <property type="match status" value="1"/>
</dbReference>
<dbReference type="Gene3D" id="1.10.10.60">
    <property type="entry name" value="Homeodomain-like"/>
    <property type="match status" value="1"/>
</dbReference>
<dbReference type="EMBL" id="GEDC01031588">
    <property type="protein sequence ID" value="JAS05710.1"/>
    <property type="molecule type" value="Transcribed_RNA"/>
</dbReference>
<dbReference type="EMBL" id="GEDC01008802">
    <property type="protein sequence ID" value="JAS28496.1"/>
    <property type="molecule type" value="Transcribed_RNA"/>
</dbReference>
<dbReference type="Pfam" id="PF03221">
    <property type="entry name" value="HTH_Tnp_Tc5"/>
    <property type="match status" value="1"/>
</dbReference>
<dbReference type="InterPro" id="IPR009057">
    <property type="entry name" value="Homeodomain-like_sf"/>
</dbReference>
<dbReference type="GO" id="GO:0003677">
    <property type="term" value="F:DNA binding"/>
    <property type="evidence" value="ECO:0007669"/>
    <property type="project" value="UniProtKB-KW"/>
</dbReference>
<evidence type="ECO:0000313" key="6">
    <source>
        <dbReference type="EMBL" id="JAS28496.1"/>
    </source>
</evidence>
<evidence type="ECO:0000259" key="4">
    <source>
        <dbReference type="PROSITE" id="PS51253"/>
    </source>
</evidence>
<evidence type="ECO:0000256" key="1">
    <source>
        <dbReference type="ARBA" id="ARBA00004123"/>
    </source>
</evidence>
<keyword evidence="3" id="KW-0812">Transmembrane</keyword>
<keyword evidence="3" id="KW-0472">Membrane</keyword>
<evidence type="ECO:0000313" key="5">
    <source>
        <dbReference type="EMBL" id="JAS05710.1"/>
    </source>
</evidence>
<feature type="transmembrane region" description="Helical" evidence="3">
    <location>
        <begin position="24"/>
        <end position="45"/>
    </location>
</feature>
<dbReference type="GO" id="GO:0005634">
    <property type="term" value="C:nucleus"/>
    <property type="evidence" value="ECO:0007669"/>
    <property type="project" value="UniProtKB-SubCell"/>
</dbReference>
<keyword evidence="2" id="KW-0238">DNA-binding</keyword>
<evidence type="ECO:0000256" key="2">
    <source>
        <dbReference type="ARBA" id="ARBA00023125"/>
    </source>
</evidence>
<comment type="subcellular location">
    <subcellularLocation>
        <location evidence="1">Nucleus</location>
    </subcellularLocation>
</comment>
<dbReference type="SMART" id="SM00674">
    <property type="entry name" value="CENPB"/>
    <property type="match status" value="1"/>
</dbReference>
<keyword evidence="3" id="KW-1133">Transmembrane helix</keyword>
<organism evidence="5">
    <name type="scientific">Clastoptera arizonana</name>
    <name type="common">Arizona spittle bug</name>
    <dbReference type="NCBI Taxonomy" id="38151"/>
    <lineage>
        <taxon>Eukaryota</taxon>
        <taxon>Metazoa</taxon>
        <taxon>Ecdysozoa</taxon>
        <taxon>Arthropoda</taxon>
        <taxon>Hexapoda</taxon>
        <taxon>Insecta</taxon>
        <taxon>Pterygota</taxon>
        <taxon>Neoptera</taxon>
        <taxon>Paraneoptera</taxon>
        <taxon>Hemiptera</taxon>
        <taxon>Auchenorrhyncha</taxon>
        <taxon>Cercopoidea</taxon>
        <taxon>Clastopteridae</taxon>
        <taxon>Clastoptera</taxon>
    </lineage>
</organism>
<dbReference type="PANTHER" id="PTHR19303:SF16">
    <property type="entry name" value="JERKY PROTEIN HOMOLOG-LIKE"/>
    <property type="match status" value="1"/>
</dbReference>
<dbReference type="PANTHER" id="PTHR19303">
    <property type="entry name" value="TRANSPOSON"/>
    <property type="match status" value="1"/>
</dbReference>
<dbReference type="InterPro" id="IPR036388">
    <property type="entry name" value="WH-like_DNA-bd_sf"/>
</dbReference>
<accession>A0A1B6BXH5</accession>